<sequence length="240" mass="27137">MTAASLQATLLGFLLLPLAAPAQRLEALGLGYHFTLGQTWARQRRIQVEEYVIETDTDASRTDDTGDRFSAFARFGLGAGRWFAQPELAYTSVLGQQSSIAYYPTATAPYPQTVSYLYPRLRRAEVALLAGRHLGKRLHLLAGPVLALHRRQSSADYPTQLQPLYGSLFAATRPVQLLGQVGLGLQLWRFELSARYEHSLTPFTQSFTYQQQTYAYHQRTSQFMLGLALLVYDRHRPWRP</sequence>
<evidence type="ECO:0000313" key="3">
    <source>
        <dbReference type="Proteomes" id="UP001176429"/>
    </source>
</evidence>
<keyword evidence="3" id="KW-1185">Reference proteome</keyword>
<evidence type="ECO:0000313" key="2">
    <source>
        <dbReference type="EMBL" id="MDO7876181.1"/>
    </source>
</evidence>
<accession>A0ABT9BD40</accession>
<feature type="chain" id="PRO_5045370237" description="Outer membrane protein beta-barrel domain-containing protein" evidence="1">
    <location>
        <begin position="23"/>
        <end position="240"/>
    </location>
</feature>
<gene>
    <name evidence="2" type="ORF">Q5H93_15660</name>
</gene>
<name>A0ABT9BD40_9BACT</name>
<organism evidence="2 3">
    <name type="scientific">Hymenobacter aranciens</name>
    <dbReference type="NCBI Taxonomy" id="3063996"/>
    <lineage>
        <taxon>Bacteria</taxon>
        <taxon>Pseudomonadati</taxon>
        <taxon>Bacteroidota</taxon>
        <taxon>Cytophagia</taxon>
        <taxon>Cytophagales</taxon>
        <taxon>Hymenobacteraceae</taxon>
        <taxon>Hymenobacter</taxon>
    </lineage>
</organism>
<keyword evidence="1" id="KW-0732">Signal</keyword>
<evidence type="ECO:0008006" key="4">
    <source>
        <dbReference type="Google" id="ProtNLM"/>
    </source>
</evidence>
<evidence type="ECO:0000256" key="1">
    <source>
        <dbReference type="SAM" id="SignalP"/>
    </source>
</evidence>
<dbReference type="Proteomes" id="UP001176429">
    <property type="component" value="Unassembled WGS sequence"/>
</dbReference>
<dbReference type="EMBL" id="JAUQSY010000010">
    <property type="protein sequence ID" value="MDO7876181.1"/>
    <property type="molecule type" value="Genomic_DNA"/>
</dbReference>
<protein>
    <recommendedName>
        <fullName evidence="4">Outer membrane protein beta-barrel domain-containing protein</fullName>
    </recommendedName>
</protein>
<reference evidence="2" key="1">
    <citation type="submission" date="2023-07" db="EMBL/GenBank/DDBJ databases">
        <authorList>
            <person name="Kim M.K."/>
        </authorList>
    </citation>
    <scope>NUCLEOTIDE SEQUENCE</scope>
    <source>
        <strain evidence="2">ASUV-10-1</strain>
    </source>
</reference>
<comment type="caution">
    <text evidence="2">The sequence shown here is derived from an EMBL/GenBank/DDBJ whole genome shotgun (WGS) entry which is preliminary data.</text>
</comment>
<proteinExistence type="predicted"/>
<dbReference type="RefSeq" id="WP_305007535.1">
    <property type="nucleotide sequence ID" value="NZ_JAUQSY010000010.1"/>
</dbReference>
<feature type="signal peptide" evidence="1">
    <location>
        <begin position="1"/>
        <end position="22"/>
    </location>
</feature>